<comment type="caution">
    <text evidence="1">The sequence shown here is derived from an EMBL/GenBank/DDBJ whole genome shotgun (WGS) entry which is preliminary data.</text>
</comment>
<keyword evidence="2" id="KW-1185">Reference proteome</keyword>
<accession>A0A699ZNC7</accession>
<feature type="non-terminal residue" evidence="1">
    <location>
        <position position="1"/>
    </location>
</feature>
<evidence type="ECO:0000313" key="2">
    <source>
        <dbReference type="Proteomes" id="UP000485058"/>
    </source>
</evidence>
<gene>
    <name evidence="1" type="ORF">HaLaN_21069</name>
</gene>
<sequence>MGGAAPVVHAVPHSEPCGAFRRRLRCSGAGPYAFAHRQAAG</sequence>
<name>A0A699ZNC7_HAELA</name>
<dbReference type="EMBL" id="BLLF01002276">
    <property type="protein sequence ID" value="GFH23455.1"/>
    <property type="molecule type" value="Genomic_DNA"/>
</dbReference>
<feature type="non-terminal residue" evidence="1">
    <location>
        <position position="41"/>
    </location>
</feature>
<proteinExistence type="predicted"/>
<dbReference type="AlphaFoldDB" id="A0A699ZNC7"/>
<organism evidence="1 2">
    <name type="scientific">Haematococcus lacustris</name>
    <name type="common">Green alga</name>
    <name type="synonym">Haematococcus pluvialis</name>
    <dbReference type="NCBI Taxonomy" id="44745"/>
    <lineage>
        <taxon>Eukaryota</taxon>
        <taxon>Viridiplantae</taxon>
        <taxon>Chlorophyta</taxon>
        <taxon>core chlorophytes</taxon>
        <taxon>Chlorophyceae</taxon>
        <taxon>CS clade</taxon>
        <taxon>Chlamydomonadales</taxon>
        <taxon>Haematococcaceae</taxon>
        <taxon>Haematococcus</taxon>
    </lineage>
</organism>
<reference evidence="1 2" key="1">
    <citation type="submission" date="2020-02" db="EMBL/GenBank/DDBJ databases">
        <title>Draft genome sequence of Haematococcus lacustris strain NIES-144.</title>
        <authorList>
            <person name="Morimoto D."/>
            <person name="Nakagawa S."/>
            <person name="Yoshida T."/>
            <person name="Sawayama S."/>
        </authorList>
    </citation>
    <scope>NUCLEOTIDE SEQUENCE [LARGE SCALE GENOMIC DNA]</scope>
    <source>
        <strain evidence="1 2">NIES-144</strain>
    </source>
</reference>
<evidence type="ECO:0000313" key="1">
    <source>
        <dbReference type="EMBL" id="GFH23455.1"/>
    </source>
</evidence>
<dbReference type="Proteomes" id="UP000485058">
    <property type="component" value="Unassembled WGS sequence"/>
</dbReference>
<protein>
    <submittedName>
        <fullName evidence="1">Uncharacterized protein</fullName>
    </submittedName>
</protein>